<comment type="caution">
    <text evidence="2">The sequence shown here is derived from an EMBL/GenBank/DDBJ whole genome shotgun (WGS) entry which is preliminary data.</text>
</comment>
<evidence type="ECO:0000259" key="1">
    <source>
        <dbReference type="Pfam" id="PF13234"/>
    </source>
</evidence>
<evidence type="ECO:0000313" key="3">
    <source>
        <dbReference type="Proteomes" id="UP000663873"/>
    </source>
</evidence>
<feature type="non-terminal residue" evidence="2">
    <location>
        <position position="1"/>
    </location>
</feature>
<sequence length="84" mass="9696">VKYGDLNFDWCVVLNFHKKAGEKPTYSIDVLAHLTTDSVLQKSTSDLQPCPLTEKGEMKVSQERNILTATSYYYIRVIRWLNTI</sequence>
<dbReference type="Pfam" id="PF13234">
    <property type="entry name" value="MTR4_beta-barrel"/>
    <property type="match status" value="1"/>
</dbReference>
<protein>
    <recommendedName>
        <fullName evidence="1">Exosome RNA helicase MTR4-like beta-barrel domain-containing protein</fullName>
    </recommendedName>
</protein>
<dbReference type="EMBL" id="CAJOBP010038835">
    <property type="protein sequence ID" value="CAF4738175.1"/>
    <property type="molecule type" value="Genomic_DNA"/>
</dbReference>
<name>A0A821KFP3_9BILA</name>
<feature type="domain" description="Exosome RNA helicase MTR4-like beta-barrel" evidence="1">
    <location>
        <begin position="1"/>
        <end position="60"/>
    </location>
</feature>
<organism evidence="2 3">
    <name type="scientific">Rotaria socialis</name>
    <dbReference type="NCBI Taxonomy" id="392032"/>
    <lineage>
        <taxon>Eukaryota</taxon>
        <taxon>Metazoa</taxon>
        <taxon>Spiralia</taxon>
        <taxon>Gnathifera</taxon>
        <taxon>Rotifera</taxon>
        <taxon>Eurotatoria</taxon>
        <taxon>Bdelloidea</taxon>
        <taxon>Philodinida</taxon>
        <taxon>Philodinidae</taxon>
        <taxon>Rotaria</taxon>
    </lineage>
</organism>
<keyword evidence="3" id="KW-1185">Reference proteome</keyword>
<dbReference type="Gene3D" id="2.40.30.300">
    <property type="match status" value="1"/>
</dbReference>
<reference evidence="2" key="1">
    <citation type="submission" date="2021-02" db="EMBL/GenBank/DDBJ databases">
        <authorList>
            <person name="Nowell W R."/>
        </authorList>
    </citation>
    <scope>NUCLEOTIDE SEQUENCE</scope>
</reference>
<dbReference type="InterPro" id="IPR025696">
    <property type="entry name" value="Beta-barrel_MTR4"/>
</dbReference>
<gene>
    <name evidence="2" type="ORF">UJA718_LOCUS38200</name>
</gene>
<evidence type="ECO:0000313" key="2">
    <source>
        <dbReference type="EMBL" id="CAF4738175.1"/>
    </source>
</evidence>
<proteinExistence type="predicted"/>
<accession>A0A821KFP3</accession>
<dbReference type="AlphaFoldDB" id="A0A821KFP3"/>
<dbReference type="Proteomes" id="UP000663873">
    <property type="component" value="Unassembled WGS sequence"/>
</dbReference>